<dbReference type="Proteomes" id="UP000008694">
    <property type="component" value="Unassembled WGS sequence"/>
</dbReference>
<dbReference type="InterPro" id="IPR036047">
    <property type="entry name" value="F-box-like_dom_sf"/>
</dbReference>
<protein>
    <recommendedName>
        <fullName evidence="1">F-box domain-containing protein</fullName>
    </recommendedName>
</protein>
<sequence length="95" mass="11024">MTKRKQHVSGDNSLFDQISVDLVINILSKLPVKSIAQCRCVSKHWSSIIRRPNYNMLFPTKSPATPRFLFIVRNGLFRPNFFISSSPEVWRPKPH</sequence>
<dbReference type="SUPFAM" id="SSF81383">
    <property type="entry name" value="F-box domain"/>
    <property type="match status" value="1"/>
</dbReference>
<name>D7KMV8_ARALL</name>
<gene>
    <name evidence="2" type="ORF">ARALYDRAFT_891314</name>
</gene>
<dbReference type="PANTHER" id="PTHR31111">
    <property type="entry name" value="BNAA05G37150D PROTEIN-RELATED"/>
    <property type="match status" value="1"/>
</dbReference>
<evidence type="ECO:0000259" key="1">
    <source>
        <dbReference type="SMART" id="SM00256"/>
    </source>
</evidence>
<dbReference type="SMART" id="SM00256">
    <property type="entry name" value="FBOX"/>
    <property type="match status" value="1"/>
</dbReference>
<dbReference type="Gramene" id="scaffold_104108.1">
    <property type="protein sequence ID" value="scaffold_104108.1"/>
    <property type="gene ID" value="scaffold_104108.1"/>
</dbReference>
<proteinExistence type="predicted"/>
<reference evidence="3" key="1">
    <citation type="journal article" date="2011" name="Nat. Genet.">
        <title>The Arabidopsis lyrata genome sequence and the basis of rapid genome size change.</title>
        <authorList>
            <person name="Hu T.T."/>
            <person name="Pattyn P."/>
            <person name="Bakker E.G."/>
            <person name="Cao J."/>
            <person name="Cheng J.-F."/>
            <person name="Clark R.M."/>
            <person name="Fahlgren N."/>
            <person name="Fawcett J.A."/>
            <person name="Grimwood J."/>
            <person name="Gundlach H."/>
            <person name="Haberer G."/>
            <person name="Hollister J.D."/>
            <person name="Ossowski S."/>
            <person name="Ottilar R.P."/>
            <person name="Salamov A.A."/>
            <person name="Schneeberger K."/>
            <person name="Spannagl M."/>
            <person name="Wang X."/>
            <person name="Yang L."/>
            <person name="Nasrallah M.E."/>
            <person name="Bergelson J."/>
            <person name="Carrington J.C."/>
            <person name="Gaut B.S."/>
            <person name="Schmutz J."/>
            <person name="Mayer K.F.X."/>
            <person name="Van de Peer Y."/>
            <person name="Grigoriev I.V."/>
            <person name="Nordborg M."/>
            <person name="Weigel D."/>
            <person name="Guo Y.-L."/>
        </authorList>
    </citation>
    <scope>NUCLEOTIDE SEQUENCE [LARGE SCALE GENOMIC DNA]</scope>
    <source>
        <strain evidence="3">cv. MN47</strain>
    </source>
</reference>
<dbReference type="EMBL" id="GL348713">
    <property type="protein sequence ID" value="EFH67509.1"/>
    <property type="molecule type" value="Genomic_DNA"/>
</dbReference>
<dbReference type="InterPro" id="IPR001810">
    <property type="entry name" value="F-box_dom"/>
</dbReference>
<dbReference type="PANTHER" id="PTHR31111:SF94">
    <property type="entry name" value="E3 UBIQUITIN-PROTEIN LIGASE SGIP1"/>
    <property type="match status" value="1"/>
</dbReference>
<dbReference type="Pfam" id="PF00646">
    <property type="entry name" value="F-box"/>
    <property type="match status" value="1"/>
</dbReference>
<dbReference type="AlphaFoldDB" id="D7KMV8"/>
<dbReference type="HOGENOM" id="CLU_2375666_0_0_1"/>
<keyword evidence="3" id="KW-1185">Reference proteome</keyword>
<feature type="domain" description="F-box" evidence="1">
    <location>
        <begin position="18"/>
        <end position="58"/>
    </location>
</feature>
<accession>D7KMV8</accession>
<evidence type="ECO:0000313" key="2">
    <source>
        <dbReference type="EMBL" id="EFH67509.1"/>
    </source>
</evidence>
<organism evidence="3">
    <name type="scientific">Arabidopsis lyrata subsp. lyrata</name>
    <name type="common">Lyre-leaved rock-cress</name>
    <dbReference type="NCBI Taxonomy" id="81972"/>
    <lineage>
        <taxon>Eukaryota</taxon>
        <taxon>Viridiplantae</taxon>
        <taxon>Streptophyta</taxon>
        <taxon>Embryophyta</taxon>
        <taxon>Tracheophyta</taxon>
        <taxon>Spermatophyta</taxon>
        <taxon>Magnoliopsida</taxon>
        <taxon>eudicotyledons</taxon>
        <taxon>Gunneridae</taxon>
        <taxon>Pentapetalae</taxon>
        <taxon>rosids</taxon>
        <taxon>malvids</taxon>
        <taxon>Brassicales</taxon>
        <taxon>Brassicaceae</taxon>
        <taxon>Camelineae</taxon>
        <taxon>Arabidopsis</taxon>
    </lineage>
</organism>
<evidence type="ECO:0000313" key="3">
    <source>
        <dbReference type="Proteomes" id="UP000008694"/>
    </source>
</evidence>
<dbReference type="Gene3D" id="1.20.1280.50">
    <property type="match status" value="1"/>
</dbReference>